<organism evidence="2">
    <name type="scientific">candidate division WOR-3 bacterium</name>
    <dbReference type="NCBI Taxonomy" id="2052148"/>
    <lineage>
        <taxon>Bacteria</taxon>
        <taxon>Bacteria division WOR-3</taxon>
    </lineage>
</organism>
<evidence type="ECO:0000256" key="1">
    <source>
        <dbReference type="ARBA" id="ARBA00006018"/>
    </source>
</evidence>
<dbReference type="GO" id="GO:1902670">
    <property type="term" value="F:carbon dioxide binding"/>
    <property type="evidence" value="ECO:0007669"/>
    <property type="project" value="TreeGrafter"/>
</dbReference>
<dbReference type="InterPro" id="IPR001109">
    <property type="entry name" value="Hydrogenase_HupF/HypC"/>
</dbReference>
<dbReference type="Pfam" id="PF01455">
    <property type="entry name" value="HupF_HypC"/>
    <property type="match status" value="1"/>
</dbReference>
<evidence type="ECO:0000313" key="2">
    <source>
        <dbReference type="EMBL" id="HEA87815.1"/>
    </source>
</evidence>
<protein>
    <submittedName>
        <fullName evidence="2">HypC/HybG/HupF family hydrogenase formation chaperone</fullName>
    </submittedName>
</protein>
<dbReference type="AlphaFoldDB" id="A0A7C1ND51"/>
<dbReference type="InterPro" id="IPR019812">
    <property type="entry name" value="Hydgase_assmbl_chp_CS"/>
</dbReference>
<evidence type="ECO:0000313" key="3">
    <source>
        <dbReference type="EMBL" id="HFJ53653.1"/>
    </source>
</evidence>
<dbReference type="PANTHER" id="PTHR35177:SF2">
    <property type="entry name" value="HYDROGENASE MATURATION FACTOR HYBG"/>
    <property type="match status" value="1"/>
</dbReference>
<dbReference type="GO" id="GO:0051604">
    <property type="term" value="P:protein maturation"/>
    <property type="evidence" value="ECO:0007669"/>
    <property type="project" value="TreeGrafter"/>
</dbReference>
<dbReference type="Gene3D" id="2.30.30.140">
    <property type="match status" value="1"/>
</dbReference>
<dbReference type="FunFam" id="2.30.30.140:FF:000022">
    <property type="entry name" value="Hydrogenase assembly chaperone HybG"/>
    <property type="match status" value="1"/>
</dbReference>
<comment type="caution">
    <text evidence="2">The sequence shown here is derived from an EMBL/GenBank/DDBJ whole genome shotgun (WGS) entry which is preliminary data.</text>
</comment>
<dbReference type="PROSITE" id="PS01097">
    <property type="entry name" value="HUPF_HYPC"/>
    <property type="match status" value="1"/>
</dbReference>
<dbReference type="EMBL" id="DSLG01000008">
    <property type="protein sequence ID" value="HEA87815.1"/>
    <property type="molecule type" value="Genomic_DNA"/>
</dbReference>
<accession>A0A7C1ND51</accession>
<dbReference type="GO" id="GO:0005506">
    <property type="term" value="F:iron ion binding"/>
    <property type="evidence" value="ECO:0007669"/>
    <property type="project" value="TreeGrafter"/>
</dbReference>
<reference evidence="2" key="1">
    <citation type="journal article" date="2020" name="mSystems">
        <title>Genome- and Community-Level Interaction Insights into Carbon Utilization and Element Cycling Functions of Hydrothermarchaeota in Hydrothermal Sediment.</title>
        <authorList>
            <person name="Zhou Z."/>
            <person name="Liu Y."/>
            <person name="Xu W."/>
            <person name="Pan J."/>
            <person name="Luo Z.H."/>
            <person name="Li M."/>
        </authorList>
    </citation>
    <scope>NUCLEOTIDE SEQUENCE [LARGE SCALE GENOMIC DNA]</scope>
    <source>
        <strain evidence="2">SpSt-265</strain>
        <strain evidence="3">SpSt-465</strain>
    </source>
</reference>
<sequence>MCLAIPVRIVRIEGETAIGEVNGVEREVSLIMTPEAKVGDYVIVHAGFAIQILDRQAAEETRQLFDRMAQAVEERRRQAGKRTG</sequence>
<dbReference type="SUPFAM" id="SSF159127">
    <property type="entry name" value="HupF/HypC-like"/>
    <property type="match status" value="1"/>
</dbReference>
<gene>
    <name evidence="2" type="ORF">ENP94_07415</name>
    <name evidence="3" type="ORF">ENS16_03060</name>
</gene>
<dbReference type="EMBL" id="DSTU01000004">
    <property type="protein sequence ID" value="HFJ53653.1"/>
    <property type="molecule type" value="Genomic_DNA"/>
</dbReference>
<dbReference type="PRINTS" id="PR00445">
    <property type="entry name" value="HUPFHYPC"/>
</dbReference>
<comment type="similarity">
    <text evidence="1">Belongs to the HupF/HypC family.</text>
</comment>
<dbReference type="PANTHER" id="PTHR35177">
    <property type="entry name" value="HYDROGENASE MATURATION FACTOR HYBG"/>
    <property type="match status" value="1"/>
</dbReference>
<proteinExistence type="inferred from homology"/>
<dbReference type="NCBIfam" id="TIGR00074">
    <property type="entry name" value="hypC_hupF"/>
    <property type="match status" value="1"/>
</dbReference>
<name>A0A7C1ND51_UNCW3</name>